<feature type="region of interest" description="Disordered" evidence="1">
    <location>
        <begin position="40"/>
        <end position="60"/>
    </location>
</feature>
<keyword evidence="3" id="KW-1185">Reference proteome</keyword>
<organism evidence="2 3">
    <name type="scientific">Batillaria attramentaria</name>
    <dbReference type="NCBI Taxonomy" id="370345"/>
    <lineage>
        <taxon>Eukaryota</taxon>
        <taxon>Metazoa</taxon>
        <taxon>Spiralia</taxon>
        <taxon>Lophotrochozoa</taxon>
        <taxon>Mollusca</taxon>
        <taxon>Gastropoda</taxon>
        <taxon>Caenogastropoda</taxon>
        <taxon>Sorbeoconcha</taxon>
        <taxon>Cerithioidea</taxon>
        <taxon>Batillariidae</taxon>
        <taxon>Batillaria</taxon>
    </lineage>
</organism>
<gene>
    <name evidence="2" type="ORF">BaRGS_00036142</name>
</gene>
<protein>
    <submittedName>
        <fullName evidence="2">Uncharacterized protein</fullName>
    </submittedName>
</protein>
<feature type="region of interest" description="Disordered" evidence="1">
    <location>
        <begin position="1"/>
        <end position="20"/>
    </location>
</feature>
<evidence type="ECO:0000256" key="1">
    <source>
        <dbReference type="SAM" id="MobiDB-lite"/>
    </source>
</evidence>
<evidence type="ECO:0000313" key="3">
    <source>
        <dbReference type="Proteomes" id="UP001519460"/>
    </source>
</evidence>
<evidence type="ECO:0000313" key="2">
    <source>
        <dbReference type="EMBL" id="KAK7469864.1"/>
    </source>
</evidence>
<comment type="caution">
    <text evidence="2">The sequence shown here is derived from an EMBL/GenBank/DDBJ whole genome shotgun (WGS) entry which is preliminary data.</text>
</comment>
<proteinExistence type="predicted"/>
<dbReference type="EMBL" id="JACVVK020000501">
    <property type="protein sequence ID" value="KAK7469864.1"/>
    <property type="molecule type" value="Genomic_DNA"/>
</dbReference>
<reference evidence="2 3" key="1">
    <citation type="journal article" date="2023" name="Sci. Data">
        <title>Genome assembly of the Korean intertidal mud-creeper Batillaria attramentaria.</title>
        <authorList>
            <person name="Patra A.K."/>
            <person name="Ho P.T."/>
            <person name="Jun S."/>
            <person name="Lee S.J."/>
            <person name="Kim Y."/>
            <person name="Won Y.J."/>
        </authorList>
    </citation>
    <scope>NUCLEOTIDE SEQUENCE [LARGE SCALE GENOMIC DNA]</scope>
    <source>
        <strain evidence="2">Wonlab-2016</strain>
    </source>
</reference>
<sequence>MSSTRGTPRQEFLHEDTDSSSLLDHSALDINAQFSSAVSSLSSPCHQGRFPPPGQSHQQHKHAVSLCLPSKFTGLPGPRACTTKQLTQFSFPTHTACMSCSSRD</sequence>
<accession>A0ABD0JCL2</accession>
<dbReference type="AlphaFoldDB" id="A0ABD0JCL2"/>
<dbReference type="Proteomes" id="UP001519460">
    <property type="component" value="Unassembled WGS sequence"/>
</dbReference>
<name>A0ABD0JCL2_9CAEN</name>